<dbReference type="Gene3D" id="3.40.50.300">
    <property type="entry name" value="P-loop containing nucleotide triphosphate hydrolases"/>
    <property type="match status" value="1"/>
</dbReference>
<comment type="subcellular location">
    <subcellularLocation>
        <location evidence="2">Chromosome</location>
    </subcellularLocation>
    <subcellularLocation>
        <location evidence="1 14">Nucleus</location>
    </subcellularLocation>
</comment>
<reference evidence="18" key="1">
    <citation type="submission" date="2018-06" db="EMBL/GenBank/DDBJ databases">
        <title>Genome assembly of Danube salmon.</title>
        <authorList>
            <person name="Macqueen D.J."/>
            <person name="Gundappa M.K."/>
        </authorList>
    </citation>
    <scope>NUCLEOTIDE SEQUENCE [LARGE SCALE GENOMIC DNA]</scope>
</reference>
<evidence type="ECO:0000256" key="10">
    <source>
        <dbReference type="ARBA" id="ARBA00023125"/>
    </source>
</evidence>
<evidence type="ECO:0000256" key="5">
    <source>
        <dbReference type="ARBA" id="ARBA00022705"/>
    </source>
</evidence>
<evidence type="ECO:0000256" key="11">
    <source>
        <dbReference type="ARBA" id="ARBA00023242"/>
    </source>
</evidence>
<dbReference type="InterPro" id="IPR027925">
    <property type="entry name" value="MCM_N"/>
</dbReference>
<feature type="region of interest" description="Disordered" evidence="15">
    <location>
        <begin position="662"/>
        <end position="706"/>
    </location>
</feature>
<dbReference type="InterPro" id="IPR041562">
    <property type="entry name" value="MCM_lid"/>
</dbReference>
<evidence type="ECO:0000256" key="6">
    <source>
        <dbReference type="ARBA" id="ARBA00022741"/>
    </source>
</evidence>
<keyword evidence="8 14" id="KW-0347">Helicase</keyword>
<comment type="function">
    <text evidence="14">Acts as component of the MCM2-7 complex (MCM complex) which is the replicative helicase essential for 'once per cell cycle' DNA replication initiation and elongation in eukaryotic cells. The active ATPase sites in the MCM2-7 ring are formed through the interaction surfaces of two neighboring subunits such that a critical structure of a conserved arginine finger motif is provided in trans relative to the ATP-binding site of the Walker A box of the adjacent subunit. The six ATPase active sites, however, are likely to contribute differentially to the complex helicase activity.</text>
</comment>
<dbReference type="GO" id="GO:0000727">
    <property type="term" value="P:double-strand break repair via break-induced replication"/>
    <property type="evidence" value="ECO:0007669"/>
    <property type="project" value="TreeGrafter"/>
</dbReference>
<feature type="domain" description="MCM C-terminal AAA(+) ATPase" evidence="16">
    <location>
        <begin position="296"/>
        <end position="502"/>
    </location>
</feature>
<dbReference type="GO" id="GO:0005634">
    <property type="term" value="C:nucleus"/>
    <property type="evidence" value="ECO:0007669"/>
    <property type="project" value="UniProtKB-SubCell"/>
</dbReference>
<proteinExistence type="inferred from homology"/>
<dbReference type="EC" id="3.6.4.12" evidence="14"/>
<evidence type="ECO:0000256" key="7">
    <source>
        <dbReference type="ARBA" id="ARBA00022801"/>
    </source>
</evidence>
<dbReference type="PROSITE" id="PS50051">
    <property type="entry name" value="MCM_2"/>
    <property type="match status" value="1"/>
</dbReference>
<dbReference type="InterPro" id="IPR012340">
    <property type="entry name" value="NA-bd_OB-fold"/>
</dbReference>
<dbReference type="Pfam" id="PF14551">
    <property type="entry name" value="MCM_N"/>
    <property type="match status" value="1"/>
</dbReference>
<comment type="subunit">
    <text evidence="14">Component of the MCM2-7 complex.</text>
</comment>
<dbReference type="InterPro" id="IPR008046">
    <property type="entry name" value="Mcm3"/>
</dbReference>
<dbReference type="AlphaFoldDB" id="A0A4W5PNZ6"/>
<dbReference type="Gene3D" id="2.20.28.10">
    <property type="match status" value="1"/>
</dbReference>
<dbReference type="InterPro" id="IPR018525">
    <property type="entry name" value="MCM_CS"/>
</dbReference>
<keyword evidence="11 14" id="KW-0539">Nucleus</keyword>
<dbReference type="GeneTree" id="ENSGT01150000286966"/>
<evidence type="ECO:0000256" key="9">
    <source>
        <dbReference type="ARBA" id="ARBA00022840"/>
    </source>
</evidence>
<protein>
    <recommendedName>
        <fullName evidence="14">DNA replication licensing factor MCM3</fullName>
        <ecNumber evidence="14">3.6.4.12</ecNumber>
    </recommendedName>
</protein>
<evidence type="ECO:0000256" key="2">
    <source>
        <dbReference type="ARBA" id="ARBA00004286"/>
    </source>
</evidence>
<dbReference type="FunFam" id="3.30.1640.10:FF:000002">
    <property type="entry name" value="DNA helicase"/>
    <property type="match status" value="1"/>
</dbReference>
<organism evidence="17 18">
    <name type="scientific">Hucho hucho</name>
    <name type="common">huchen</name>
    <dbReference type="NCBI Taxonomy" id="62062"/>
    <lineage>
        <taxon>Eukaryota</taxon>
        <taxon>Metazoa</taxon>
        <taxon>Chordata</taxon>
        <taxon>Craniata</taxon>
        <taxon>Vertebrata</taxon>
        <taxon>Euteleostomi</taxon>
        <taxon>Actinopterygii</taxon>
        <taxon>Neopterygii</taxon>
        <taxon>Teleostei</taxon>
        <taxon>Protacanthopterygii</taxon>
        <taxon>Salmoniformes</taxon>
        <taxon>Salmonidae</taxon>
        <taxon>Salmoninae</taxon>
        <taxon>Hucho</taxon>
    </lineage>
</organism>
<dbReference type="CDD" id="cd17754">
    <property type="entry name" value="MCM3"/>
    <property type="match status" value="1"/>
</dbReference>
<evidence type="ECO:0000256" key="13">
    <source>
        <dbReference type="RuleBase" id="RU004070"/>
    </source>
</evidence>
<dbReference type="GO" id="GO:0005694">
    <property type="term" value="C:chromosome"/>
    <property type="evidence" value="ECO:0007669"/>
    <property type="project" value="UniProtKB-SubCell"/>
</dbReference>
<dbReference type="GO" id="GO:0003697">
    <property type="term" value="F:single-stranded DNA binding"/>
    <property type="evidence" value="ECO:0007669"/>
    <property type="project" value="TreeGrafter"/>
</dbReference>
<reference evidence="17" key="3">
    <citation type="submission" date="2025-09" db="UniProtKB">
        <authorList>
            <consortium name="Ensembl"/>
        </authorList>
    </citation>
    <scope>IDENTIFICATION</scope>
</reference>
<dbReference type="Pfam" id="PF17855">
    <property type="entry name" value="MCM_lid"/>
    <property type="match status" value="1"/>
</dbReference>
<dbReference type="PANTHER" id="PTHR11630:SF106">
    <property type="entry name" value="DNA REPLICATION LICENSING FACTOR MCM3"/>
    <property type="match status" value="1"/>
</dbReference>
<dbReference type="GO" id="GO:0016887">
    <property type="term" value="F:ATP hydrolysis activity"/>
    <property type="evidence" value="ECO:0007669"/>
    <property type="project" value="RHEA"/>
</dbReference>
<dbReference type="Ensembl" id="ENSHHUT00000066082.1">
    <property type="protein sequence ID" value="ENSHHUP00000063918.1"/>
    <property type="gene ID" value="ENSHHUG00000037738.1"/>
</dbReference>
<sequence>NYAMAADSVDDREMREAQREYLDFLDDDQDQGVYQSKVRDMISENKNRLIVNINDLRRRNEARAARLMTNAFEELLAFQRALKDLVASVDATYAKQHEEFFVGLEGSFGNKHVSPRTLTSRLLGSMVCVEGIVTKCSLVRPKVVRSVHYCPATKKTMERKYTDMTSLDAFPSSAIYPTKDEENNPLETEFGLSIYKDHQTITVQEMPEKAPAGQLPRSVDIILDNDLVDVIKPGDRVQVIGTYRCLPGKKGGYTSGTFRTIMIACQVKQMSKEVSPYFSADDVSKIKLFSKSKMDVFDQLSRSLAPSIHGHEYIKKAILCMLLGGVEKVLENGSRIRGDINVLLIGDPSVAKSQLLRYVLHTAPRAIPTTGRGSSGVGLTAAVTTDQETGERRLEAGAMVLGDRGVVCIDEFDKMSDMDRTAIHEVMEQGRVTIAKAGIHARLNARCSVLAAANPVYGRYDQYKTPMENIGLQDSLLSRFDLLFIMLDHMDAEQDREISDHVLRMHRYRDPREQDGTAMAFGGSVDILATEDPDSVQEEQEELQVYEKHNNLLHGTKRRREKIVSKEFMRKYIHIAKVLTPTLTQEAANHIAEEYSRLRSQEQLGSDIARTSPVTARTLETMIRLSTAHAKARMSKAVELEDSEVAVELVQFAYFKKVLEKEKKRGRKEQESGSEEEEETTQRTPRSEKKRYGIRHHPLVAFSDPP</sequence>
<dbReference type="GO" id="GO:0017116">
    <property type="term" value="F:single-stranded DNA helicase activity"/>
    <property type="evidence" value="ECO:0007669"/>
    <property type="project" value="TreeGrafter"/>
</dbReference>
<evidence type="ECO:0000256" key="4">
    <source>
        <dbReference type="ARBA" id="ARBA00022454"/>
    </source>
</evidence>
<dbReference type="SUPFAM" id="SSF52540">
    <property type="entry name" value="P-loop containing nucleoside triphosphate hydrolases"/>
    <property type="match status" value="1"/>
</dbReference>
<dbReference type="PRINTS" id="PR01657">
    <property type="entry name" value="MCMFAMILY"/>
</dbReference>
<evidence type="ECO:0000313" key="18">
    <source>
        <dbReference type="Proteomes" id="UP000314982"/>
    </source>
</evidence>
<dbReference type="SUPFAM" id="SSF50249">
    <property type="entry name" value="Nucleic acid-binding proteins"/>
    <property type="match status" value="1"/>
</dbReference>
<evidence type="ECO:0000256" key="3">
    <source>
        <dbReference type="ARBA" id="ARBA00008010"/>
    </source>
</evidence>
<dbReference type="Pfam" id="PF00493">
    <property type="entry name" value="MCM"/>
    <property type="match status" value="1"/>
</dbReference>
<dbReference type="GO" id="GO:0006271">
    <property type="term" value="P:DNA strand elongation involved in DNA replication"/>
    <property type="evidence" value="ECO:0007669"/>
    <property type="project" value="TreeGrafter"/>
</dbReference>
<comment type="catalytic activity">
    <reaction evidence="14">
        <text>ATP + H2O = ADP + phosphate + H(+)</text>
        <dbReference type="Rhea" id="RHEA:13065"/>
        <dbReference type="ChEBI" id="CHEBI:15377"/>
        <dbReference type="ChEBI" id="CHEBI:15378"/>
        <dbReference type="ChEBI" id="CHEBI:30616"/>
        <dbReference type="ChEBI" id="CHEBI:43474"/>
        <dbReference type="ChEBI" id="CHEBI:456216"/>
        <dbReference type="EC" id="3.6.4.12"/>
    </reaction>
</comment>
<name>A0A4W5PNZ6_9TELE</name>
<accession>A0A4W5PNZ6</accession>
<dbReference type="InterPro" id="IPR001208">
    <property type="entry name" value="MCM_dom"/>
</dbReference>
<dbReference type="GO" id="GO:0042555">
    <property type="term" value="C:MCM complex"/>
    <property type="evidence" value="ECO:0007669"/>
    <property type="project" value="UniProtKB-UniRule"/>
</dbReference>
<dbReference type="InterPro" id="IPR027417">
    <property type="entry name" value="P-loop_NTPase"/>
</dbReference>
<dbReference type="PANTHER" id="PTHR11630">
    <property type="entry name" value="DNA REPLICATION LICENSING FACTOR MCM FAMILY MEMBER"/>
    <property type="match status" value="1"/>
</dbReference>
<keyword evidence="9 13" id="KW-0067">ATP-binding</keyword>
<reference evidence="17" key="2">
    <citation type="submission" date="2025-08" db="UniProtKB">
        <authorList>
            <consortium name="Ensembl"/>
        </authorList>
    </citation>
    <scope>IDENTIFICATION</scope>
</reference>
<dbReference type="InterPro" id="IPR031327">
    <property type="entry name" value="MCM"/>
</dbReference>
<evidence type="ECO:0000256" key="1">
    <source>
        <dbReference type="ARBA" id="ARBA00004123"/>
    </source>
</evidence>
<comment type="similarity">
    <text evidence="3 13">Belongs to the MCM family.</text>
</comment>
<keyword evidence="6 13" id="KW-0547">Nucleotide-binding</keyword>
<dbReference type="Pfam" id="PF17207">
    <property type="entry name" value="MCM_OB"/>
    <property type="match status" value="1"/>
</dbReference>
<evidence type="ECO:0000256" key="12">
    <source>
        <dbReference type="ARBA" id="ARBA00023306"/>
    </source>
</evidence>
<keyword evidence="7 14" id="KW-0378">Hydrolase</keyword>
<evidence type="ECO:0000256" key="8">
    <source>
        <dbReference type="ARBA" id="ARBA00022806"/>
    </source>
</evidence>
<keyword evidence="5 14" id="KW-0235">DNA replication</keyword>
<keyword evidence="10 13" id="KW-0238">DNA-binding</keyword>
<dbReference type="SMART" id="SM00350">
    <property type="entry name" value="MCM"/>
    <property type="match status" value="1"/>
</dbReference>
<evidence type="ECO:0000256" key="15">
    <source>
        <dbReference type="SAM" id="MobiDB-lite"/>
    </source>
</evidence>
<feature type="compositionally biased region" description="Basic and acidic residues" evidence="15">
    <location>
        <begin position="662"/>
        <end position="671"/>
    </location>
</feature>
<dbReference type="Gene3D" id="2.40.50.140">
    <property type="entry name" value="Nucleic acid-binding proteins"/>
    <property type="match status" value="1"/>
</dbReference>
<keyword evidence="4" id="KW-0158">Chromosome</keyword>
<dbReference type="GO" id="GO:1902975">
    <property type="term" value="P:mitotic DNA replication initiation"/>
    <property type="evidence" value="ECO:0007669"/>
    <property type="project" value="TreeGrafter"/>
</dbReference>
<dbReference type="PRINTS" id="PR01659">
    <property type="entry name" value="MCMPROTEIN3"/>
</dbReference>
<evidence type="ECO:0000313" key="17">
    <source>
        <dbReference type="Ensembl" id="ENSHHUP00000063918.1"/>
    </source>
</evidence>
<dbReference type="Proteomes" id="UP000314982">
    <property type="component" value="Unassembled WGS sequence"/>
</dbReference>
<keyword evidence="18" id="KW-1185">Reference proteome</keyword>
<evidence type="ECO:0000256" key="14">
    <source>
        <dbReference type="RuleBase" id="RU368061"/>
    </source>
</evidence>
<dbReference type="FunFam" id="2.20.28.10:FF:000006">
    <property type="entry name" value="DNA helicase"/>
    <property type="match status" value="1"/>
</dbReference>
<dbReference type="PROSITE" id="PS00847">
    <property type="entry name" value="MCM_1"/>
    <property type="match status" value="1"/>
</dbReference>
<dbReference type="InterPro" id="IPR033762">
    <property type="entry name" value="MCM_OB"/>
</dbReference>
<dbReference type="GO" id="GO:0005524">
    <property type="term" value="F:ATP binding"/>
    <property type="evidence" value="ECO:0007669"/>
    <property type="project" value="UniProtKB-UniRule"/>
</dbReference>
<evidence type="ECO:0000259" key="16">
    <source>
        <dbReference type="PROSITE" id="PS50051"/>
    </source>
</evidence>
<dbReference type="Gene3D" id="3.30.1640.10">
    <property type="entry name" value="mini-chromosome maintenance (MCM) complex, chain A, domain 1"/>
    <property type="match status" value="1"/>
</dbReference>
<keyword evidence="12" id="KW-0131">Cell cycle</keyword>